<evidence type="ECO:0000313" key="1">
    <source>
        <dbReference type="EMBL" id="PWV76454.1"/>
    </source>
</evidence>
<comment type="caution">
    <text evidence="1">The sequence shown here is derived from an EMBL/GenBank/DDBJ whole genome shotgun (WGS) entry which is preliminary data.</text>
</comment>
<reference evidence="1 2" key="1">
    <citation type="submission" date="2018-05" db="EMBL/GenBank/DDBJ databases">
        <title>Genomic Encyclopedia of Type Strains, Phase IV (KMG-IV): sequencing the most valuable type-strain genomes for metagenomic binning, comparative biology and taxonomic classification.</title>
        <authorList>
            <person name="Goeker M."/>
        </authorList>
    </citation>
    <scope>NUCLEOTIDE SEQUENCE [LARGE SCALE GENOMIC DNA]</scope>
    <source>
        <strain evidence="1 2">DSM 44717</strain>
    </source>
</reference>
<dbReference type="EMBL" id="QGTL01000004">
    <property type="protein sequence ID" value="PWV76454.1"/>
    <property type="molecule type" value="Genomic_DNA"/>
</dbReference>
<dbReference type="Pfam" id="PF13561">
    <property type="entry name" value="adh_short_C2"/>
    <property type="match status" value="1"/>
</dbReference>
<dbReference type="RefSeq" id="WP_110038064.1">
    <property type="nucleotide sequence ID" value="NZ_QGTL01000004.1"/>
</dbReference>
<dbReference type="Gene3D" id="3.40.50.720">
    <property type="entry name" value="NAD(P)-binding Rossmann-like Domain"/>
    <property type="match status" value="1"/>
</dbReference>
<dbReference type="SUPFAM" id="SSF51735">
    <property type="entry name" value="NAD(P)-binding Rossmann-fold domains"/>
    <property type="match status" value="1"/>
</dbReference>
<dbReference type="AlphaFoldDB" id="A0A317NPM5"/>
<dbReference type="Proteomes" id="UP000246410">
    <property type="component" value="Unassembled WGS sequence"/>
</dbReference>
<dbReference type="PANTHER" id="PTHR43431">
    <property type="entry name" value="OXIDOREDUCTASE, SHORT CHAIN DEHYDROGENASE/REDUCTASE FAMILY (AFU_ORTHOLOGUE AFUA_5G14000)"/>
    <property type="match status" value="1"/>
</dbReference>
<organism evidence="1 2">
    <name type="scientific">Nocardia neocaledoniensis</name>
    <dbReference type="NCBI Taxonomy" id="236511"/>
    <lineage>
        <taxon>Bacteria</taxon>
        <taxon>Bacillati</taxon>
        <taxon>Actinomycetota</taxon>
        <taxon>Actinomycetes</taxon>
        <taxon>Mycobacteriales</taxon>
        <taxon>Nocardiaceae</taxon>
        <taxon>Nocardia</taxon>
    </lineage>
</organism>
<proteinExistence type="predicted"/>
<protein>
    <submittedName>
        <fullName evidence="1">Enoyl-ACP reductase-like protein</fullName>
    </submittedName>
</protein>
<dbReference type="InterPro" id="IPR002347">
    <property type="entry name" value="SDR_fam"/>
</dbReference>
<sequence>MSTLAIFGYGPGLGAGIARTFGRHGFRTAAIGRDAAAAAERVAALRAGGFDAEPFTADITDPAQLTEVIARVEEKLGPIEVAVHAAAAGISVRSASTRDVDRAALEVPFALKVYSSIQLGRELLPGMVARGRGALLFSSGASEANLQPYLANMGVALGAQRAYVRQLAAELDGTGVYAGLLAIGSLIEHSAVQEQVDAHPELIPDGMVLPRIGNAELGAAYWRMYTERDTVEVEIGF</sequence>
<accession>A0A317NPM5</accession>
<dbReference type="PANTHER" id="PTHR43431:SF7">
    <property type="entry name" value="OXIDOREDUCTASE, SHORT CHAIN DEHYDROGENASE_REDUCTASE FAMILY (AFU_ORTHOLOGUE AFUA_5G14000)"/>
    <property type="match status" value="1"/>
</dbReference>
<gene>
    <name evidence="1" type="ORF">DFR69_104562</name>
</gene>
<dbReference type="InterPro" id="IPR036291">
    <property type="entry name" value="NAD(P)-bd_dom_sf"/>
</dbReference>
<evidence type="ECO:0000313" key="2">
    <source>
        <dbReference type="Proteomes" id="UP000246410"/>
    </source>
</evidence>
<name>A0A317NPM5_9NOCA</name>
<keyword evidence="2" id="KW-1185">Reference proteome</keyword>